<dbReference type="EMBL" id="NWUJ01000004">
    <property type="protein sequence ID" value="PFH35625.1"/>
    <property type="molecule type" value="Genomic_DNA"/>
</dbReference>
<proteinExistence type="predicted"/>
<protein>
    <submittedName>
        <fullName evidence="2">SAG-related sequence</fullName>
    </submittedName>
</protein>
<dbReference type="GeneID" id="40310205"/>
<dbReference type="InterPro" id="IPR028352">
    <property type="entry name" value="Surface_antig_SAG1"/>
</dbReference>
<dbReference type="InterPro" id="IPR007226">
    <property type="entry name" value="SRS_dom"/>
</dbReference>
<evidence type="ECO:0000313" key="3">
    <source>
        <dbReference type="Proteomes" id="UP000224006"/>
    </source>
</evidence>
<evidence type="ECO:0000259" key="1">
    <source>
        <dbReference type="Pfam" id="PF04092"/>
    </source>
</evidence>
<dbReference type="AlphaFoldDB" id="A0A2A9MCB8"/>
<dbReference type="RefSeq" id="XP_029219634.1">
    <property type="nucleotide sequence ID" value="XM_029363711.1"/>
</dbReference>
<accession>A0A2A9MCB8</accession>
<dbReference type="OrthoDB" id="331199at2759"/>
<evidence type="ECO:0000313" key="2">
    <source>
        <dbReference type="EMBL" id="PFH35625.1"/>
    </source>
</evidence>
<dbReference type="PRINTS" id="PR01801">
    <property type="entry name" value="SURFCEANTIGN"/>
</dbReference>
<keyword evidence="3" id="KW-1185">Reference proteome</keyword>
<sequence>MGGVLLAANGQASEVASVSKFTKQAQGDFGLPVILANTATCSPTGPAAAAAAGPTNLTLSENRLKITLACAAENAQAVPKDLTEVCQEQITGVREAGEKCKIGEKTSGKPVSLASVLAAGSEATWQPNASREGNPGHSWTLSLRKEELPLVDKSFYVGCVKSPDGGASQCKVTVDVLARRSSAENNIVTCAYGANSNDAVVSVEMTQKHNTLKIVCGKEGAVHQNDYASKYCENGDMKECTKPYSDIISNFVETWWTKVDDKDNSVKLTIPPTEFPTQDQSFYFGCARTEGNAQQAGGSLEAQAASGEQEAKTKTCKVLVTVKASDSSLSGGPLLGMTAAASGVAVLAGLVAGTL</sequence>
<comment type="caution">
    <text evidence="2">The sequence shown here is derived from an EMBL/GenBank/DDBJ whole genome shotgun (WGS) entry which is preliminary data.</text>
</comment>
<dbReference type="Gene3D" id="2.60.40.1320">
    <property type="entry name" value="SRS domain"/>
    <property type="match status" value="2"/>
</dbReference>
<dbReference type="Pfam" id="PF04092">
    <property type="entry name" value="SAG"/>
    <property type="match status" value="2"/>
</dbReference>
<reference evidence="2 3" key="1">
    <citation type="submission" date="2017-09" db="EMBL/GenBank/DDBJ databases">
        <title>Genome sequencing of Besnoitia besnoiti strain Bb-Ger1.</title>
        <authorList>
            <person name="Schares G."/>
            <person name="Venepally P."/>
            <person name="Lorenzi H.A."/>
        </authorList>
    </citation>
    <scope>NUCLEOTIDE SEQUENCE [LARGE SCALE GENOMIC DNA]</scope>
    <source>
        <strain evidence="2 3">Bb-Ger1</strain>
    </source>
</reference>
<name>A0A2A9MCB8_BESBE</name>
<dbReference type="Proteomes" id="UP000224006">
    <property type="component" value="Chromosome IV"/>
</dbReference>
<feature type="domain" description="SRS" evidence="1">
    <location>
        <begin position="186"/>
        <end position="322"/>
    </location>
</feature>
<dbReference type="InterPro" id="IPR036755">
    <property type="entry name" value="SRS_dom_sf"/>
</dbReference>
<dbReference type="SUPFAM" id="SSF74877">
    <property type="entry name" value="Major surface antigen p30, SAG1"/>
    <property type="match status" value="2"/>
</dbReference>
<organism evidence="2 3">
    <name type="scientific">Besnoitia besnoiti</name>
    <name type="common">Apicomplexan protozoan</name>
    <dbReference type="NCBI Taxonomy" id="94643"/>
    <lineage>
        <taxon>Eukaryota</taxon>
        <taxon>Sar</taxon>
        <taxon>Alveolata</taxon>
        <taxon>Apicomplexa</taxon>
        <taxon>Conoidasida</taxon>
        <taxon>Coccidia</taxon>
        <taxon>Eucoccidiorida</taxon>
        <taxon>Eimeriorina</taxon>
        <taxon>Sarcocystidae</taxon>
        <taxon>Besnoitia</taxon>
    </lineage>
</organism>
<dbReference type="KEGG" id="bbes:BESB_052760"/>
<dbReference type="GO" id="GO:0016020">
    <property type="term" value="C:membrane"/>
    <property type="evidence" value="ECO:0007669"/>
    <property type="project" value="InterPro"/>
</dbReference>
<feature type="domain" description="SRS" evidence="1">
    <location>
        <begin position="37"/>
        <end position="176"/>
    </location>
</feature>
<dbReference type="VEuPathDB" id="ToxoDB:BESB_052760"/>
<gene>
    <name evidence="2" type="ORF">BESB_052760</name>
</gene>